<keyword evidence="4 7" id="KW-0812">Transmembrane</keyword>
<dbReference type="AlphaFoldDB" id="A0A443KN17"/>
<evidence type="ECO:0000313" key="8">
    <source>
        <dbReference type="EMBL" id="RWR34188.1"/>
    </source>
</evidence>
<name>A0A443KN17_9RHOB</name>
<evidence type="ECO:0000256" key="7">
    <source>
        <dbReference type="RuleBase" id="RU362048"/>
    </source>
</evidence>
<feature type="transmembrane region" description="Helical" evidence="7">
    <location>
        <begin position="41"/>
        <end position="60"/>
    </location>
</feature>
<feature type="transmembrane region" description="Helical" evidence="7">
    <location>
        <begin position="115"/>
        <end position="138"/>
    </location>
</feature>
<feature type="transmembrane region" description="Helical" evidence="7">
    <location>
        <begin position="179"/>
        <end position="199"/>
    </location>
</feature>
<evidence type="ECO:0000256" key="4">
    <source>
        <dbReference type="ARBA" id="ARBA00022692"/>
    </source>
</evidence>
<evidence type="ECO:0000256" key="2">
    <source>
        <dbReference type="ARBA" id="ARBA00009784"/>
    </source>
</evidence>
<feature type="transmembrane region" description="Helical" evidence="7">
    <location>
        <begin position="6"/>
        <end position="29"/>
    </location>
</feature>
<evidence type="ECO:0000313" key="9">
    <source>
        <dbReference type="Proteomes" id="UP000284451"/>
    </source>
</evidence>
<feature type="transmembrane region" description="Helical" evidence="7">
    <location>
        <begin position="72"/>
        <end position="91"/>
    </location>
</feature>
<dbReference type="Proteomes" id="UP000284451">
    <property type="component" value="Unassembled WGS sequence"/>
</dbReference>
<gene>
    <name evidence="8" type="ORF">D2T29_04625</name>
</gene>
<keyword evidence="5 7" id="KW-1133">Transmembrane helix</keyword>
<dbReference type="RefSeq" id="WP_128231526.1">
    <property type="nucleotide sequence ID" value="NZ_SAUY01000003.1"/>
</dbReference>
<evidence type="ECO:0000256" key="5">
    <source>
        <dbReference type="ARBA" id="ARBA00022989"/>
    </source>
</evidence>
<reference evidence="8 9" key="1">
    <citation type="submission" date="2019-01" db="EMBL/GenBank/DDBJ databases">
        <title>Sinorhodobacter populi sp. nov. isolated from the symptomatic bark tissue of Populus euramericana canker.</title>
        <authorList>
            <person name="Xu G."/>
        </authorList>
    </citation>
    <scope>NUCLEOTIDE SEQUENCE [LARGE SCALE GENOMIC DNA]</scope>
    <source>
        <strain evidence="8 9">07D10-4-3</strain>
    </source>
</reference>
<keyword evidence="6 7" id="KW-0472">Membrane</keyword>
<feature type="transmembrane region" description="Helical" evidence="7">
    <location>
        <begin position="144"/>
        <end position="167"/>
    </location>
</feature>
<evidence type="ECO:0000256" key="6">
    <source>
        <dbReference type="ARBA" id="ARBA00023136"/>
    </source>
</evidence>
<evidence type="ECO:0000256" key="1">
    <source>
        <dbReference type="ARBA" id="ARBA00004651"/>
    </source>
</evidence>
<sequence length="214" mass="22384">MSHSEALTAFVTLFVVVDPIGLAPLFIALTQGMSHRARLRVGLRALAVAAGLLTVFALFGDKLLSAIGISMPAFRISGGLLLFLTAIDMLFERRTQRREGQSAAHAEDAADDPSVFPLAMPLIAGPGAMATMILLAGGPRQDSLHFVAVLAVLAVVLLCVLAMFLIATPLERALGRTGTMVVTRLLGMLLAALSVQFILDGLRGAGIIAGITGR</sequence>
<dbReference type="PANTHER" id="PTHR33508:SF1">
    <property type="entry name" value="UPF0056 MEMBRANE PROTEIN YHCE"/>
    <property type="match status" value="1"/>
</dbReference>
<comment type="subcellular location">
    <subcellularLocation>
        <location evidence="1 7">Cell membrane</location>
        <topology evidence="1 7">Multi-pass membrane protein</topology>
    </subcellularLocation>
</comment>
<dbReference type="NCBIfam" id="TIGR00427">
    <property type="entry name" value="NAAT family transporter"/>
    <property type="match status" value="1"/>
</dbReference>
<comment type="caution">
    <text evidence="8">The sequence shown here is derived from an EMBL/GenBank/DDBJ whole genome shotgun (WGS) entry which is preliminary data.</text>
</comment>
<comment type="similarity">
    <text evidence="2 7">Belongs to the UPF0056 (MarC) family.</text>
</comment>
<dbReference type="GO" id="GO:0005886">
    <property type="term" value="C:plasma membrane"/>
    <property type="evidence" value="ECO:0007669"/>
    <property type="project" value="UniProtKB-SubCell"/>
</dbReference>
<dbReference type="Pfam" id="PF01914">
    <property type="entry name" value="MarC"/>
    <property type="match status" value="1"/>
</dbReference>
<dbReference type="PANTHER" id="PTHR33508">
    <property type="entry name" value="UPF0056 MEMBRANE PROTEIN YHCE"/>
    <property type="match status" value="1"/>
</dbReference>
<organism evidence="8 9">
    <name type="scientific">Paenirhodobacter populi</name>
    <dbReference type="NCBI Taxonomy" id="2306993"/>
    <lineage>
        <taxon>Bacteria</taxon>
        <taxon>Pseudomonadati</taxon>
        <taxon>Pseudomonadota</taxon>
        <taxon>Alphaproteobacteria</taxon>
        <taxon>Rhodobacterales</taxon>
        <taxon>Rhodobacter group</taxon>
        <taxon>Paenirhodobacter</taxon>
    </lineage>
</organism>
<evidence type="ECO:0000256" key="3">
    <source>
        <dbReference type="ARBA" id="ARBA00022475"/>
    </source>
</evidence>
<protein>
    <recommendedName>
        <fullName evidence="7">UPF0056 membrane protein</fullName>
    </recommendedName>
</protein>
<dbReference type="InterPro" id="IPR002771">
    <property type="entry name" value="Multi_antbiot-R_MarC"/>
</dbReference>
<proteinExistence type="inferred from homology"/>
<dbReference type="EMBL" id="SAUY01000003">
    <property type="protein sequence ID" value="RWR34188.1"/>
    <property type="molecule type" value="Genomic_DNA"/>
</dbReference>
<reference evidence="8 9" key="2">
    <citation type="submission" date="2019-01" db="EMBL/GenBank/DDBJ databases">
        <authorList>
            <person name="Li Y."/>
        </authorList>
    </citation>
    <scope>NUCLEOTIDE SEQUENCE [LARGE SCALE GENOMIC DNA]</scope>
    <source>
        <strain evidence="8 9">07D10-4-3</strain>
    </source>
</reference>
<accession>A0A443KN17</accession>
<keyword evidence="3" id="KW-1003">Cell membrane</keyword>